<dbReference type="eggNOG" id="COG4870">
    <property type="taxonomic scope" value="Bacteria"/>
</dbReference>
<accession>I0KFI6</accession>
<evidence type="ECO:0000256" key="1">
    <source>
        <dbReference type="ARBA" id="ARBA00008455"/>
    </source>
</evidence>
<keyword evidence="5" id="KW-1185">Reference proteome</keyword>
<dbReference type="OrthoDB" id="3648721at2"/>
<dbReference type="EMBL" id="HE796683">
    <property type="protein sequence ID" value="CCH02889.1"/>
    <property type="molecule type" value="Genomic_DNA"/>
</dbReference>
<dbReference type="AlphaFoldDB" id="I0KFI6"/>
<dbReference type="KEGG" id="fae:FAES_4890"/>
<dbReference type="STRING" id="1166018.FAES_4890"/>
<organism evidence="4 5">
    <name type="scientific">Fibrella aestuarina BUZ 2</name>
    <dbReference type="NCBI Taxonomy" id="1166018"/>
    <lineage>
        <taxon>Bacteria</taxon>
        <taxon>Pseudomonadati</taxon>
        <taxon>Bacteroidota</taxon>
        <taxon>Cytophagia</taxon>
        <taxon>Cytophagales</taxon>
        <taxon>Spirosomataceae</taxon>
        <taxon>Fibrella</taxon>
    </lineage>
</organism>
<sequence>MKLLLLLAGLPSLLLAQGLTNDDARYTSLPQKRLGQAVLPSRVDLSAYVPDVIDQGKFNTCVGVSVGYYLRTILEAKRRGITNKAAINGLRFSPAYLYNQIKDANDADCVLGAEISRALDYLKKNGLPTLTQQPYPACQTTTLPSRPDSRLLDYVRLFALADVPDDKVAATRKALAEQSPVVIGVQTTPSIRDLAFRNSLFSRIKTGLGQSASQADFSRWQPSKSTSLGFGHAMCVVGYDDAMFEEGAFKVVNSWGSSWGDKGYFWISYADFGQYAKYGFQAYVPPVTNPGSIVLSADLTISLGTFVTGTAVDVDRSRIGTKLMAYTVRQPQRTGTPFSFSADVSKQTYLYLITVNAADSVAVKLFPESGFSPLIGPNTHMDLPNDRLLRLDRYTGLEYWLFLFSERAIDVDSYVRRINAQKGPFPDRVLAAFGPALVPYQQVNYKDKKMGFFLKSQHRGQIVPLLVSMKHIP</sequence>
<dbReference type="Pfam" id="PF00112">
    <property type="entry name" value="Peptidase_C1"/>
    <property type="match status" value="1"/>
</dbReference>
<dbReference type="Gene3D" id="3.90.70.10">
    <property type="entry name" value="Cysteine proteinases"/>
    <property type="match status" value="1"/>
</dbReference>
<proteinExistence type="inferred from homology"/>
<dbReference type="PATRIC" id="fig|1166018.3.peg.1860"/>
<feature type="chain" id="PRO_5003631424" evidence="2">
    <location>
        <begin position="17"/>
        <end position="473"/>
    </location>
</feature>
<gene>
    <name evidence="4" type="ORF">FAES_4890</name>
</gene>
<dbReference type="PANTHER" id="PTHR12411">
    <property type="entry name" value="CYSTEINE PROTEASE FAMILY C1-RELATED"/>
    <property type="match status" value="1"/>
</dbReference>
<dbReference type="InterPro" id="IPR000668">
    <property type="entry name" value="Peptidase_C1A_C"/>
</dbReference>
<feature type="signal peptide" evidence="2">
    <location>
        <begin position="1"/>
        <end position="16"/>
    </location>
</feature>
<dbReference type="Proteomes" id="UP000011058">
    <property type="component" value="Chromosome"/>
</dbReference>
<reference evidence="4 5" key="1">
    <citation type="journal article" date="2012" name="J. Bacteriol.">
        <title>Genome Sequence of Fibrella aestuarina BUZ 2T, a Filamentous Marine Bacterium.</title>
        <authorList>
            <person name="Filippini M."/>
            <person name="Qi W."/>
            <person name="Blom J."/>
            <person name="Goesmann A."/>
            <person name="Smits T.H."/>
            <person name="Bagheri H.C."/>
        </authorList>
    </citation>
    <scope>NUCLEOTIDE SEQUENCE [LARGE SCALE GENOMIC DNA]</scope>
    <source>
        <strain evidence="5">BUZ 2T</strain>
    </source>
</reference>
<evidence type="ECO:0000313" key="5">
    <source>
        <dbReference type="Proteomes" id="UP000011058"/>
    </source>
</evidence>
<dbReference type="CDD" id="cd02619">
    <property type="entry name" value="Peptidase_C1"/>
    <property type="match status" value="1"/>
</dbReference>
<dbReference type="SMART" id="SM00645">
    <property type="entry name" value="Pept_C1"/>
    <property type="match status" value="1"/>
</dbReference>
<dbReference type="InterPro" id="IPR038765">
    <property type="entry name" value="Papain-like_cys_pep_sf"/>
</dbReference>
<dbReference type="HOGENOM" id="CLU_034734_0_0_10"/>
<feature type="domain" description="Peptidase C1A papain C-terminal" evidence="3">
    <location>
        <begin position="39"/>
        <end position="280"/>
    </location>
</feature>
<dbReference type="GO" id="GO:0008234">
    <property type="term" value="F:cysteine-type peptidase activity"/>
    <property type="evidence" value="ECO:0007669"/>
    <property type="project" value="InterPro"/>
</dbReference>
<evidence type="ECO:0000256" key="2">
    <source>
        <dbReference type="SAM" id="SignalP"/>
    </source>
</evidence>
<evidence type="ECO:0000259" key="3">
    <source>
        <dbReference type="SMART" id="SM00645"/>
    </source>
</evidence>
<protein>
    <submittedName>
        <fullName evidence="4">Peptidase C1A papain</fullName>
    </submittedName>
</protein>
<dbReference type="RefSeq" id="WP_015333988.1">
    <property type="nucleotide sequence ID" value="NC_020054.1"/>
</dbReference>
<dbReference type="InterPro" id="IPR013128">
    <property type="entry name" value="Peptidase_C1A"/>
</dbReference>
<dbReference type="SUPFAM" id="SSF54001">
    <property type="entry name" value="Cysteine proteinases"/>
    <property type="match status" value="1"/>
</dbReference>
<dbReference type="GO" id="GO:0006508">
    <property type="term" value="P:proteolysis"/>
    <property type="evidence" value="ECO:0007669"/>
    <property type="project" value="InterPro"/>
</dbReference>
<keyword evidence="2" id="KW-0732">Signal</keyword>
<comment type="similarity">
    <text evidence="1">Belongs to the peptidase C1 family.</text>
</comment>
<name>I0KFI6_9BACT</name>
<evidence type="ECO:0000313" key="4">
    <source>
        <dbReference type="EMBL" id="CCH02889.1"/>
    </source>
</evidence>